<feature type="chain" id="PRO_5005820360" description="Ricin B lectin domain-containing protein" evidence="1">
    <location>
        <begin position="27"/>
        <end position="62"/>
    </location>
</feature>
<name>A0A0M8QEE8_9ACTN</name>
<evidence type="ECO:0000313" key="3">
    <source>
        <dbReference type="Proteomes" id="UP000037773"/>
    </source>
</evidence>
<keyword evidence="1" id="KW-0732">Signal</keyword>
<feature type="non-terminal residue" evidence="2">
    <location>
        <position position="62"/>
    </location>
</feature>
<dbReference type="RefSeq" id="WP_030824062.1">
    <property type="nucleotide sequence ID" value="NZ_LGCN01000240.1"/>
</dbReference>
<dbReference type="AlphaFoldDB" id="A0A0M8QEE8"/>
<comment type="caution">
    <text evidence="2">The sequence shown here is derived from an EMBL/GenBank/DDBJ whole genome shotgun (WGS) entry which is preliminary data.</text>
</comment>
<organism evidence="2 3">
    <name type="scientific">Streptomyces caelestis</name>
    <dbReference type="NCBI Taxonomy" id="36816"/>
    <lineage>
        <taxon>Bacteria</taxon>
        <taxon>Bacillati</taxon>
        <taxon>Actinomycetota</taxon>
        <taxon>Actinomycetes</taxon>
        <taxon>Kitasatosporales</taxon>
        <taxon>Streptomycetaceae</taxon>
        <taxon>Streptomyces</taxon>
    </lineage>
</organism>
<evidence type="ECO:0000313" key="2">
    <source>
        <dbReference type="EMBL" id="KOT30605.1"/>
    </source>
</evidence>
<feature type="signal peptide" evidence="1">
    <location>
        <begin position="1"/>
        <end position="26"/>
    </location>
</feature>
<evidence type="ECO:0000256" key="1">
    <source>
        <dbReference type="SAM" id="SignalP"/>
    </source>
</evidence>
<dbReference type="Proteomes" id="UP000037773">
    <property type="component" value="Unassembled WGS sequence"/>
</dbReference>
<dbReference type="InterPro" id="IPR035992">
    <property type="entry name" value="Ricin_B-like_lectins"/>
</dbReference>
<dbReference type="EMBL" id="LGCN01000240">
    <property type="protein sequence ID" value="KOT30605.1"/>
    <property type="molecule type" value="Genomic_DNA"/>
</dbReference>
<proteinExistence type="predicted"/>
<protein>
    <recommendedName>
        <fullName evidence="4">Ricin B lectin domain-containing protein</fullName>
    </recommendedName>
</protein>
<dbReference type="CDD" id="cd00161">
    <property type="entry name" value="beta-trefoil_Ricin-like"/>
    <property type="match status" value="1"/>
</dbReference>
<sequence>MAAWGALTAVVMALGMVALPASTATAATPVAGQTYRISVAAGNKCLEIKNGVPDDGALLQQW</sequence>
<accession>A0A0M8QEE8</accession>
<gene>
    <name evidence="2" type="ORF">ADK41_32815</name>
</gene>
<reference evidence="2 3" key="1">
    <citation type="submission" date="2015-07" db="EMBL/GenBank/DDBJ databases">
        <authorList>
            <person name="Noorani M."/>
        </authorList>
    </citation>
    <scope>NUCLEOTIDE SEQUENCE [LARGE SCALE GENOMIC DNA]</scope>
    <source>
        <strain evidence="2 3">NRRL B-24567</strain>
    </source>
</reference>
<keyword evidence="3" id="KW-1185">Reference proteome</keyword>
<evidence type="ECO:0008006" key="4">
    <source>
        <dbReference type="Google" id="ProtNLM"/>
    </source>
</evidence>
<dbReference type="SUPFAM" id="SSF50370">
    <property type="entry name" value="Ricin B-like lectins"/>
    <property type="match status" value="1"/>
</dbReference>